<dbReference type="AlphaFoldDB" id="G3I6H2"/>
<dbReference type="Proteomes" id="UP000001075">
    <property type="component" value="Unassembled WGS sequence"/>
</dbReference>
<name>G3I6H2_CRIGR</name>
<evidence type="ECO:0000313" key="1">
    <source>
        <dbReference type="EMBL" id="EGW10705.1"/>
    </source>
</evidence>
<protein>
    <submittedName>
        <fullName evidence="1">Uncharacterized protein</fullName>
    </submittedName>
</protein>
<sequence length="69" mass="7215">MEPACSDSVHKNNSGCFAEPSCPPGALLRLSAWKGHQWARKVLTLMARAIADAGRDPGGPVWGEAKGVG</sequence>
<organism evidence="1 2">
    <name type="scientific">Cricetulus griseus</name>
    <name type="common">Chinese hamster</name>
    <name type="synonym">Cricetulus barabensis griseus</name>
    <dbReference type="NCBI Taxonomy" id="10029"/>
    <lineage>
        <taxon>Eukaryota</taxon>
        <taxon>Metazoa</taxon>
        <taxon>Chordata</taxon>
        <taxon>Craniata</taxon>
        <taxon>Vertebrata</taxon>
        <taxon>Euteleostomi</taxon>
        <taxon>Mammalia</taxon>
        <taxon>Eutheria</taxon>
        <taxon>Euarchontoglires</taxon>
        <taxon>Glires</taxon>
        <taxon>Rodentia</taxon>
        <taxon>Myomorpha</taxon>
        <taxon>Muroidea</taxon>
        <taxon>Cricetidae</taxon>
        <taxon>Cricetinae</taxon>
        <taxon>Cricetulus</taxon>
    </lineage>
</organism>
<evidence type="ECO:0000313" key="2">
    <source>
        <dbReference type="Proteomes" id="UP000001075"/>
    </source>
</evidence>
<reference evidence="2" key="1">
    <citation type="journal article" date="2011" name="Nat. Biotechnol.">
        <title>The genomic sequence of the Chinese hamster ovary (CHO)-K1 cell line.</title>
        <authorList>
            <person name="Xu X."/>
            <person name="Nagarajan H."/>
            <person name="Lewis N.E."/>
            <person name="Pan S."/>
            <person name="Cai Z."/>
            <person name="Liu X."/>
            <person name="Chen W."/>
            <person name="Xie M."/>
            <person name="Wang W."/>
            <person name="Hammond S."/>
            <person name="Andersen M.R."/>
            <person name="Neff N."/>
            <person name="Passarelli B."/>
            <person name="Koh W."/>
            <person name="Fan H.C."/>
            <person name="Wang J."/>
            <person name="Gui Y."/>
            <person name="Lee K.H."/>
            <person name="Betenbaugh M.J."/>
            <person name="Quake S.R."/>
            <person name="Famili I."/>
            <person name="Palsson B.O."/>
            <person name="Wang J."/>
        </authorList>
    </citation>
    <scope>NUCLEOTIDE SEQUENCE [LARGE SCALE GENOMIC DNA]</scope>
    <source>
        <strain evidence="2">CHO K1 cell line</strain>
    </source>
</reference>
<proteinExistence type="predicted"/>
<gene>
    <name evidence="1" type="ORF">I79_019081</name>
</gene>
<dbReference type="InParanoid" id="G3I6H2"/>
<dbReference type="EMBL" id="JH001367">
    <property type="protein sequence ID" value="EGW10705.1"/>
    <property type="molecule type" value="Genomic_DNA"/>
</dbReference>
<accession>G3I6H2</accession>